<dbReference type="GO" id="GO:0003700">
    <property type="term" value="F:DNA-binding transcription factor activity"/>
    <property type="evidence" value="ECO:0007669"/>
    <property type="project" value="InterPro"/>
</dbReference>
<reference evidence="4 5" key="1">
    <citation type="submission" date="2020-07" db="EMBL/GenBank/DDBJ databases">
        <title>Sequencing the genomes of 1000 actinobacteria strains.</title>
        <authorList>
            <person name="Klenk H.-P."/>
        </authorList>
    </citation>
    <scope>NUCLEOTIDE SEQUENCE [LARGE SCALE GENOMIC DNA]</scope>
    <source>
        <strain evidence="4 5">DSM 24723</strain>
    </source>
</reference>
<dbReference type="PANTHER" id="PTHR30204:SF98">
    <property type="entry name" value="HTH-TYPE TRANSCRIPTIONAL REGULATOR ADHR"/>
    <property type="match status" value="1"/>
</dbReference>
<dbReference type="CDD" id="cd04780">
    <property type="entry name" value="HTH_MerR-like_sg5"/>
    <property type="match status" value="1"/>
</dbReference>
<feature type="domain" description="HTH merR-type" evidence="3">
    <location>
        <begin position="1"/>
        <end position="70"/>
    </location>
</feature>
<dbReference type="GO" id="GO:0003677">
    <property type="term" value="F:DNA binding"/>
    <property type="evidence" value="ECO:0007669"/>
    <property type="project" value="UniProtKB-KW"/>
</dbReference>
<dbReference type="Proteomes" id="UP000592181">
    <property type="component" value="Unassembled WGS sequence"/>
</dbReference>
<dbReference type="RefSeq" id="WP_179462099.1">
    <property type="nucleotide sequence ID" value="NZ_JACBZX010000001.1"/>
</dbReference>
<keyword evidence="1" id="KW-0238">DNA-binding</keyword>
<evidence type="ECO:0000313" key="4">
    <source>
        <dbReference type="EMBL" id="NYG36629.1"/>
    </source>
</evidence>
<proteinExistence type="predicted"/>
<dbReference type="PANTHER" id="PTHR30204">
    <property type="entry name" value="REDOX-CYCLING DRUG-SENSING TRANSCRIPTIONAL ACTIVATOR SOXR"/>
    <property type="match status" value="1"/>
</dbReference>
<evidence type="ECO:0000313" key="5">
    <source>
        <dbReference type="Proteomes" id="UP000592181"/>
    </source>
</evidence>
<feature type="region of interest" description="Disordered" evidence="2">
    <location>
        <begin position="94"/>
        <end position="114"/>
    </location>
</feature>
<comment type="caution">
    <text evidence="4">The sequence shown here is derived from an EMBL/GenBank/DDBJ whole genome shotgun (WGS) entry which is preliminary data.</text>
</comment>
<dbReference type="PRINTS" id="PR00040">
    <property type="entry name" value="HTHMERR"/>
</dbReference>
<feature type="region of interest" description="Disordered" evidence="2">
    <location>
        <begin position="209"/>
        <end position="230"/>
    </location>
</feature>
<dbReference type="AlphaFoldDB" id="A0A852X188"/>
<gene>
    <name evidence="4" type="ORF">BJY28_001098</name>
</gene>
<dbReference type="InterPro" id="IPR000551">
    <property type="entry name" value="MerR-type_HTH_dom"/>
</dbReference>
<dbReference type="SMART" id="SM00422">
    <property type="entry name" value="HTH_MERR"/>
    <property type="match status" value="1"/>
</dbReference>
<organism evidence="4 5">
    <name type="scientific">Janibacter alkaliphilus</name>
    <dbReference type="NCBI Taxonomy" id="1069963"/>
    <lineage>
        <taxon>Bacteria</taxon>
        <taxon>Bacillati</taxon>
        <taxon>Actinomycetota</taxon>
        <taxon>Actinomycetes</taxon>
        <taxon>Micrococcales</taxon>
        <taxon>Intrasporangiaceae</taxon>
        <taxon>Janibacter</taxon>
    </lineage>
</organism>
<name>A0A852X188_9MICO</name>
<evidence type="ECO:0000256" key="1">
    <source>
        <dbReference type="ARBA" id="ARBA00023125"/>
    </source>
</evidence>
<evidence type="ECO:0000259" key="3">
    <source>
        <dbReference type="PROSITE" id="PS50937"/>
    </source>
</evidence>
<dbReference type="SUPFAM" id="SSF46955">
    <property type="entry name" value="Putative DNA-binding domain"/>
    <property type="match status" value="1"/>
</dbReference>
<dbReference type="EMBL" id="JACBZX010000001">
    <property type="protein sequence ID" value="NYG36629.1"/>
    <property type="molecule type" value="Genomic_DNA"/>
</dbReference>
<keyword evidence="5" id="KW-1185">Reference proteome</keyword>
<feature type="compositionally biased region" description="Low complexity" evidence="2">
    <location>
        <begin position="221"/>
        <end position="230"/>
    </location>
</feature>
<dbReference type="InterPro" id="IPR047057">
    <property type="entry name" value="MerR_fam"/>
</dbReference>
<accession>A0A852X188</accession>
<protein>
    <recommendedName>
        <fullName evidence="3">HTH merR-type domain-containing protein</fullName>
    </recommendedName>
</protein>
<dbReference type="PROSITE" id="PS50937">
    <property type="entry name" value="HTH_MERR_2"/>
    <property type="match status" value="1"/>
</dbReference>
<sequence length="230" mass="23733">MKISELADAGDVSVATVKYYLREGVLPPGRAISRTQADYDASHVERLRLVRALIGVGGLSLARVRQVLSVIEDGSIGPADVMSAAQLSLYDTEGGEGGAGPVSADAEGDATAPPSPGAALMGALGWHVRLPDPVVDELDEAIEACVTADIGYSDELLARYAEICLEVAETDLATVPSEPAAAVRQVVLGTVLLDPVLVALRRLAQQHAAHTRLPSTGPGPGFAARPPGEA</sequence>
<dbReference type="Pfam" id="PF13411">
    <property type="entry name" value="MerR_1"/>
    <property type="match status" value="1"/>
</dbReference>
<evidence type="ECO:0000256" key="2">
    <source>
        <dbReference type="SAM" id="MobiDB-lite"/>
    </source>
</evidence>
<dbReference type="InterPro" id="IPR009061">
    <property type="entry name" value="DNA-bd_dom_put_sf"/>
</dbReference>
<dbReference type="Gene3D" id="1.10.1660.10">
    <property type="match status" value="1"/>
</dbReference>